<proteinExistence type="predicted"/>
<sequence>MAETIGIGQSIQKALEKKLKQFRRQTYPTFRQQVPRLNALCILHEFNNLLTAFIVEKTAGEEEQIGRWNADKKCAYMDAQMTTFMEQQSLLLLIHCQNLDNLIKNNSGQIKEFIAENREELRNNQIFANSTLRGDYLKALLSSDKSDKMVGKLSCFISVLVRWLDNEMSPENADIIFGLKQIGQLVWPNTKRKFEDLYDELEDCTCDELARKSHLLRELSKGLRAFVEAKKLDAQALTIKKGNQKQYRMKDGQRTGKRVMTDHLLTEYHRVLEEAELRAVQMQFNDAAEEEEGEEGHEFEQWLRRTHWDTLLELLRDDEFRGNLNK</sequence>
<protein>
    <submittedName>
        <fullName evidence="2">MIF4G domain-containing protein</fullName>
    </submittedName>
</protein>
<reference evidence="2" key="3">
    <citation type="submission" date="2016-06" db="UniProtKB">
        <authorList>
            <consortium name="WormBaseParasite"/>
        </authorList>
    </citation>
    <scope>IDENTIFICATION</scope>
</reference>
<dbReference type="Proteomes" id="UP000050741">
    <property type="component" value="Unassembled WGS sequence"/>
</dbReference>
<name>A0A183CQF5_GLOPA</name>
<evidence type="ECO:0000313" key="1">
    <source>
        <dbReference type="Proteomes" id="UP000050741"/>
    </source>
</evidence>
<dbReference type="WBParaSite" id="GPLIN_001511300">
    <property type="protein sequence ID" value="GPLIN_001511300"/>
    <property type="gene ID" value="GPLIN_001511300"/>
</dbReference>
<organism evidence="1 2">
    <name type="scientific">Globodera pallida</name>
    <name type="common">Potato cyst nematode worm</name>
    <name type="synonym">Heterodera pallida</name>
    <dbReference type="NCBI Taxonomy" id="36090"/>
    <lineage>
        <taxon>Eukaryota</taxon>
        <taxon>Metazoa</taxon>
        <taxon>Ecdysozoa</taxon>
        <taxon>Nematoda</taxon>
        <taxon>Chromadorea</taxon>
        <taxon>Rhabditida</taxon>
        <taxon>Tylenchina</taxon>
        <taxon>Tylenchomorpha</taxon>
        <taxon>Tylenchoidea</taxon>
        <taxon>Heteroderidae</taxon>
        <taxon>Heteroderinae</taxon>
        <taxon>Globodera</taxon>
    </lineage>
</organism>
<reference evidence="1" key="2">
    <citation type="submission" date="2014-05" db="EMBL/GenBank/DDBJ databases">
        <title>The genome and life-stage specific transcriptomes of Globodera pallida elucidate key aspects of plant parasitism by a cyst nematode.</title>
        <authorList>
            <person name="Cotton J.A."/>
            <person name="Lilley C.J."/>
            <person name="Jones L.M."/>
            <person name="Kikuchi T."/>
            <person name="Reid A.J."/>
            <person name="Thorpe P."/>
            <person name="Tsai I.J."/>
            <person name="Beasley H."/>
            <person name="Blok V."/>
            <person name="Cock P.J.A."/>
            <person name="Van den Akker S.E."/>
            <person name="Holroyd N."/>
            <person name="Hunt M."/>
            <person name="Mantelin S."/>
            <person name="Naghra H."/>
            <person name="Pain A."/>
            <person name="Palomares-Rius J.E."/>
            <person name="Zarowiecki M."/>
            <person name="Berriman M."/>
            <person name="Jones J.T."/>
            <person name="Urwin P.E."/>
        </authorList>
    </citation>
    <scope>NUCLEOTIDE SEQUENCE [LARGE SCALE GENOMIC DNA]</scope>
    <source>
        <strain evidence="1">Lindley</strain>
    </source>
</reference>
<evidence type="ECO:0000313" key="2">
    <source>
        <dbReference type="WBParaSite" id="GPLIN_001511300"/>
    </source>
</evidence>
<keyword evidence="1" id="KW-1185">Reference proteome</keyword>
<accession>A0A183CQF5</accession>
<dbReference type="AlphaFoldDB" id="A0A183CQF5"/>
<reference evidence="1" key="1">
    <citation type="submission" date="2013-12" db="EMBL/GenBank/DDBJ databases">
        <authorList>
            <person name="Aslett M."/>
        </authorList>
    </citation>
    <scope>NUCLEOTIDE SEQUENCE [LARGE SCALE GENOMIC DNA]</scope>
    <source>
        <strain evidence="1">Lindley</strain>
    </source>
</reference>